<dbReference type="PANTHER" id="PTHR11472">
    <property type="entry name" value="DNA REPAIR DEAD HELICASE RAD3/XP-D SUBFAMILY MEMBER"/>
    <property type="match status" value="1"/>
</dbReference>
<dbReference type="GO" id="GO:0003678">
    <property type="term" value="F:DNA helicase activity"/>
    <property type="evidence" value="ECO:0007669"/>
    <property type="project" value="TreeGrafter"/>
</dbReference>
<evidence type="ECO:0000259" key="4">
    <source>
        <dbReference type="PROSITE" id="PS51192"/>
    </source>
</evidence>
<dbReference type="RefSeq" id="YP_003331418.1">
    <property type="nucleotide sequence ID" value="NC_013585.1"/>
</dbReference>
<evidence type="ECO:0000259" key="5">
    <source>
        <dbReference type="PROSITE" id="PS51193"/>
    </source>
</evidence>
<dbReference type="PANTHER" id="PTHR11472:SF34">
    <property type="entry name" value="REGULATOR OF TELOMERE ELONGATION HELICASE 1"/>
    <property type="match status" value="1"/>
</dbReference>
<feature type="domain" description="Helicase ATP-binding" evidence="4">
    <location>
        <begin position="22"/>
        <end position="354"/>
    </location>
</feature>
<dbReference type="PROSITE" id="PS51193">
    <property type="entry name" value="HELICASE_ATP_BIND_2"/>
    <property type="match status" value="1"/>
</dbReference>
<protein>
    <submittedName>
        <fullName evidence="6">Rad3-like helicase</fullName>
    </submittedName>
</protein>
<dbReference type="KEGG" id="vg:8676776"/>
<keyword evidence="6" id="KW-0347">Helicase</keyword>
<dbReference type="InterPro" id="IPR014013">
    <property type="entry name" value="Helic_SF1/SF2_ATP-bd_DinG/Rad3"/>
</dbReference>
<reference evidence="6 7" key="1">
    <citation type="journal article" date="2009" name="Environ. Microbiol.">
        <title>Four newly isolated fuselloviruses from extreme geothermal environments reveal unusual morphologies and a possible interviral recombination mechanism.</title>
        <authorList>
            <person name="Redder P."/>
            <person name="Peng X."/>
            <person name="Brugger K."/>
            <person name="Shah S.A."/>
            <person name="Roesch F."/>
            <person name="Greve B."/>
            <person name="She Q."/>
            <person name="Schleper C."/>
            <person name="Forterre P."/>
            <person name="Garrett R.A."/>
            <person name="Prangishvili D."/>
        </authorList>
    </citation>
    <scope>NUCLEOTIDE SEQUENCE [LARGE SCALE GENOMIC DNA]</scope>
</reference>
<evidence type="ECO:0000256" key="3">
    <source>
        <dbReference type="ARBA" id="ARBA00022840"/>
    </source>
</evidence>
<keyword evidence="7" id="KW-1185">Reference proteome</keyword>
<dbReference type="InterPro" id="IPR027417">
    <property type="entry name" value="P-loop_NTPase"/>
</dbReference>
<dbReference type="EMBL" id="FJ870917">
    <property type="protein sequence ID" value="ACZ35798.1"/>
    <property type="molecule type" value="Genomic_DNA"/>
</dbReference>
<keyword evidence="3" id="KW-0067">ATP-binding</keyword>
<dbReference type="GO" id="GO:0003677">
    <property type="term" value="F:DNA binding"/>
    <property type="evidence" value="ECO:0007669"/>
    <property type="project" value="InterPro"/>
</dbReference>
<dbReference type="OrthoDB" id="10830at10239"/>
<dbReference type="GO" id="GO:0016818">
    <property type="term" value="F:hydrolase activity, acting on acid anhydrides, in phosphorus-containing anhydrides"/>
    <property type="evidence" value="ECO:0007669"/>
    <property type="project" value="InterPro"/>
</dbReference>
<proteinExistence type="predicted"/>
<keyword evidence="2" id="KW-0378">Hydrolase</keyword>
<feature type="domain" description="Helicase ATP-binding" evidence="5">
    <location>
        <begin position="1"/>
        <end position="281"/>
    </location>
</feature>
<dbReference type="Gene3D" id="1.10.275.30">
    <property type="match status" value="1"/>
</dbReference>
<dbReference type="SMART" id="SM00491">
    <property type="entry name" value="HELICc2"/>
    <property type="match status" value="1"/>
</dbReference>
<evidence type="ECO:0000313" key="7">
    <source>
        <dbReference type="Proteomes" id="UP000009161"/>
    </source>
</evidence>
<dbReference type="Pfam" id="PF13307">
    <property type="entry name" value="Helicase_C_2"/>
    <property type="match status" value="1"/>
</dbReference>
<dbReference type="InterPro" id="IPR014001">
    <property type="entry name" value="Helicase_ATP-bd"/>
</dbReference>
<organism evidence="6 7">
    <name type="scientific">Betafusellovirus yellowstonense</name>
    <dbReference type="NCBI Taxonomy" id="693629"/>
    <lineage>
        <taxon>Viruses</taxon>
        <taxon>Viruses incertae sedis</taxon>
        <taxon>Fuselloviridae</taxon>
        <taxon>Betafusellovirus</taxon>
    </lineage>
</organism>
<dbReference type="GeneID" id="8676776"/>
<dbReference type="GO" id="GO:0006139">
    <property type="term" value="P:nucleobase-containing compound metabolic process"/>
    <property type="evidence" value="ECO:0007669"/>
    <property type="project" value="InterPro"/>
</dbReference>
<dbReference type="Gene3D" id="3.40.50.300">
    <property type="entry name" value="P-loop containing nucleotide triphosphate hydrolases"/>
    <property type="match status" value="2"/>
</dbReference>
<dbReference type="GO" id="GO:0005524">
    <property type="term" value="F:ATP binding"/>
    <property type="evidence" value="ECO:0007669"/>
    <property type="project" value="UniProtKB-KW"/>
</dbReference>
<dbReference type="InterPro" id="IPR006935">
    <property type="entry name" value="Helicase/UvrB_N"/>
</dbReference>
<evidence type="ECO:0000256" key="2">
    <source>
        <dbReference type="ARBA" id="ARBA00022801"/>
    </source>
</evidence>
<dbReference type="Pfam" id="PF04851">
    <property type="entry name" value="ResIII"/>
    <property type="match status" value="1"/>
</dbReference>
<dbReference type="InterPro" id="IPR006555">
    <property type="entry name" value="ATP-dep_Helicase_C"/>
</dbReference>
<name>D1GF97_9VIRU</name>
<keyword evidence="1" id="KW-0547">Nucleotide-binding</keyword>
<evidence type="ECO:0000256" key="1">
    <source>
        <dbReference type="ARBA" id="ARBA00022741"/>
    </source>
</evidence>
<dbReference type="Proteomes" id="UP000009161">
    <property type="component" value="Segment"/>
</dbReference>
<accession>D1GF97</accession>
<evidence type="ECO:0000313" key="6">
    <source>
        <dbReference type="EMBL" id="ACZ35798.1"/>
    </source>
</evidence>
<dbReference type="PROSITE" id="PS51192">
    <property type="entry name" value="HELICASE_ATP_BIND_1"/>
    <property type="match status" value="1"/>
</dbReference>
<dbReference type="SUPFAM" id="SSF52540">
    <property type="entry name" value="P-loop containing nucleoside triphosphate hydrolases"/>
    <property type="match status" value="2"/>
</dbReference>
<sequence length="559" mass="65484">MQRWWRNMMLRDYQEEIVKRAVEALDNGRSVIINAPTGTGKTLMALETLRRLDKIGWVYVRTISEYSSWERDARKLGLTFSGLMRKGEFCKAIKRPYYYYCTKCDEEVGEEHLRIHKRFIERRYNNPLCFSSKTGLCRFRVENHDEIKDTVIMKMEELLRNEGIKGTANWFRDNKIEGEDVCVYKTIEGGTDIRIYSYIYFFLGIRKPDEDIVVFDEAHNLDDFNINNVTITLKEIINHFKRLRIEGLNDGTFLETVGNDFKEFIQDPERGFPHTEFLDEDLQKKFGTVARAWEEQDRWYIERDYNEWYIKVMPADPAIWLSILNDYRFILLSGTMPSPEYVKTVWGLNDFVYINALSLWSKTSLKGHFEGAKIFVDDTVYYIKNERAKYRKQIAATVRQYASKEGINLVIVPNYEELEAYKNLFFGAFFEDIRPDVLDRVKTLPDGSIVFAVAGGKLSEGVEVTENGKSKIKTVFVIGLPLPEYNNPYLDKMIETVSKRVSKDPNNFKWQVLYEKAVIKIKQAIGRAIRGPQDSANIYLIDKRFGYKNVMRLMNLEVA</sequence>
<dbReference type="InterPro" id="IPR045028">
    <property type="entry name" value="DinG/Rad3-like"/>
</dbReference>